<keyword evidence="1" id="KW-0472">Membrane</keyword>
<evidence type="ECO:0000313" key="3">
    <source>
        <dbReference type="Proteomes" id="UP000023152"/>
    </source>
</evidence>
<accession>X6MQ46</accession>
<protein>
    <submittedName>
        <fullName evidence="2">Uncharacterized protein</fullName>
    </submittedName>
</protein>
<comment type="caution">
    <text evidence="2">The sequence shown here is derived from an EMBL/GenBank/DDBJ whole genome shotgun (WGS) entry which is preliminary data.</text>
</comment>
<dbReference type="AlphaFoldDB" id="X6MQ46"/>
<feature type="transmembrane region" description="Helical" evidence="1">
    <location>
        <begin position="76"/>
        <end position="109"/>
    </location>
</feature>
<keyword evidence="1" id="KW-0812">Transmembrane</keyword>
<feature type="non-terminal residue" evidence="2">
    <location>
        <position position="1"/>
    </location>
</feature>
<gene>
    <name evidence="2" type="ORF">RFI_21589</name>
</gene>
<sequence>IGIFRIFFYLKIIFTFFLNIELGEERKKDQKNQKKFFLYDKVEMLSSLYFCDLDALRVFIKQYGLEHNQSPQPLVIIVRCLFCFVIVIVIIIIIIIIIIIVIIIIIGCFSPPL</sequence>
<dbReference type="EMBL" id="ASPP01018801">
    <property type="protein sequence ID" value="ETO15776.1"/>
    <property type="molecule type" value="Genomic_DNA"/>
</dbReference>
<reference evidence="2 3" key="1">
    <citation type="journal article" date="2013" name="Curr. Biol.">
        <title>The Genome of the Foraminiferan Reticulomyxa filosa.</title>
        <authorList>
            <person name="Glockner G."/>
            <person name="Hulsmann N."/>
            <person name="Schleicher M."/>
            <person name="Noegel A.A."/>
            <person name="Eichinger L."/>
            <person name="Gallinger C."/>
            <person name="Pawlowski J."/>
            <person name="Sierra R."/>
            <person name="Euteneuer U."/>
            <person name="Pillet L."/>
            <person name="Moustafa A."/>
            <person name="Platzer M."/>
            <person name="Groth M."/>
            <person name="Szafranski K."/>
            <person name="Schliwa M."/>
        </authorList>
    </citation>
    <scope>NUCLEOTIDE SEQUENCE [LARGE SCALE GENOMIC DNA]</scope>
</reference>
<proteinExistence type="predicted"/>
<feature type="transmembrane region" description="Helical" evidence="1">
    <location>
        <begin position="6"/>
        <end position="23"/>
    </location>
</feature>
<organism evidence="2 3">
    <name type="scientific">Reticulomyxa filosa</name>
    <dbReference type="NCBI Taxonomy" id="46433"/>
    <lineage>
        <taxon>Eukaryota</taxon>
        <taxon>Sar</taxon>
        <taxon>Rhizaria</taxon>
        <taxon>Retaria</taxon>
        <taxon>Foraminifera</taxon>
        <taxon>Monothalamids</taxon>
        <taxon>Reticulomyxidae</taxon>
        <taxon>Reticulomyxa</taxon>
    </lineage>
</organism>
<dbReference type="Proteomes" id="UP000023152">
    <property type="component" value="Unassembled WGS sequence"/>
</dbReference>
<keyword evidence="1" id="KW-1133">Transmembrane helix</keyword>
<evidence type="ECO:0000256" key="1">
    <source>
        <dbReference type="SAM" id="Phobius"/>
    </source>
</evidence>
<keyword evidence="3" id="KW-1185">Reference proteome</keyword>
<evidence type="ECO:0000313" key="2">
    <source>
        <dbReference type="EMBL" id="ETO15776.1"/>
    </source>
</evidence>
<name>X6MQ46_RETFI</name>